<name>A0A0H5Q2Z5_9ZZZZ</name>
<dbReference type="AlphaFoldDB" id="A0A0H5Q2Z5"/>
<protein>
    <submittedName>
        <fullName evidence="1">Uncharacterized protein</fullName>
    </submittedName>
</protein>
<reference evidence="1" key="1">
    <citation type="submission" date="2015-06" db="EMBL/GenBank/DDBJ databases">
        <authorList>
            <person name="Joergensen T."/>
        </authorList>
    </citation>
    <scope>NUCLEOTIDE SEQUENCE</scope>
    <source>
        <strain evidence="1">RGFK1078</strain>
    </source>
</reference>
<organism evidence="1">
    <name type="scientific">uncultured prokaryote</name>
    <dbReference type="NCBI Taxonomy" id="198431"/>
    <lineage>
        <taxon>unclassified sequences</taxon>
        <taxon>environmental samples</taxon>
    </lineage>
</organism>
<dbReference type="EMBL" id="LN853659">
    <property type="protein sequence ID" value="CRY96401.1"/>
    <property type="molecule type" value="Genomic_DNA"/>
</dbReference>
<evidence type="ECO:0000313" key="1">
    <source>
        <dbReference type="EMBL" id="CRY96401.1"/>
    </source>
</evidence>
<sequence length="212" mass="23216">MAKIAGRKNDGAWYRTNSDLLNLSGPETAKLVQLIEALESLGGAYTVVKNYMTLTGVVDGDFPASSTAWATQLAVGVPRQIWFGVTTYDYYTKGDGVYDKLMQNIIFLLSKDLRKLLKQFIFATRETLGLAKLGGENENQAARAAFRAMSLKQRRETKLATLPEIIELRKQLPPLPAEYLALTNSATKSKGTALRARTLQPKGRGTTAAVTA</sequence>
<accession>A0A0H5Q2Z5</accession>
<reference evidence="1" key="2">
    <citation type="submission" date="2015-07" db="EMBL/GenBank/DDBJ databases">
        <title>Plasmids, circular viruses and viroids from rat gut.</title>
        <authorList>
            <person name="Jorgensen T.J."/>
            <person name="Hansen M.A."/>
            <person name="Xu Z."/>
            <person name="Tabak M.A."/>
            <person name="Sorensen S.J."/>
            <person name="Hansen L.H."/>
        </authorList>
    </citation>
    <scope>NUCLEOTIDE SEQUENCE</scope>
    <source>
        <strain evidence="1">RGFK1078</strain>
    </source>
</reference>
<proteinExistence type="predicted"/>